<dbReference type="Pfam" id="PF00419">
    <property type="entry name" value="Fimbrial"/>
    <property type="match status" value="1"/>
</dbReference>
<evidence type="ECO:0000313" key="8">
    <source>
        <dbReference type="EMBL" id="SEC52280.1"/>
    </source>
</evidence>
<dbReference type="GO" id="GO:0009289">
    <property type="term" value="C:pilus"/>
    <property type="evidence" value="ECO:0007669"/>
    <property type="project" value="UniProtKB-SubCell"/>
</dbReference>
<reference evidence="8 10" key="2">
    <citation type="submission" date="2016-10" db="EMBL/GenBank/DDBJ databases">
        <authorList>
            <person name="Varghese N."/>
            <person name="Submissions S."/>
        </authorList>
    </citation>
    <scope>NUCLEOTIDE SEQUENCE [LARGE SCALE GENOMIC DNA]</scope>
    <source>
        <strain evidence="8 10">BS3652</strain>
    </source>
</reference>
<keyword evidence="3 5" id="KW-0732">Signal</keyword>
<feature type="chain" id="PRO_5005272183" evidence="5">
    <location>
        <begin position="24"/>
        <end position="185"/>
    </location>
</feature>
<feature type="domain" description="Fimbrial-type adhesion" evidence="6">
    <location>
        <begin position="30"/>
        <end position="182"/>
    </location>
</feature>
<dbReference type="PATRIC" id="fig|47884.3.peg.3359"/>
<dbReference type="EMBL" id="JYLA01000005">
    <property type="protein sequence ID" value="KMM84421.1"/>
    <property type="molecule type" value="Genomic_DNA"/>
</dbReference>
<dbReference type="PANTHER" id="PTHR33420:SF3">
    <property type="entry name" value="FIMBRIAL SUBUNIT ELFA"/>
    <property type="match status" value="1"/>
</dbReference>
<accession>A0A0J6GIB5</accession>
<evidence type="ECO:0000313" key="7">
    <source>
        <dbReference type="EMBL" id="KMM84421.1"/>
    </source>
</evidence>
<proteinExistence type="inferred from homology"/>
<keyword evidence="10" id="KW-1185">Reference proteome</keyword>
<dbReference type="InterPro" id="IPR008966">
    <property type="entry name" value="Adhesion_dom_sf"/>
</dbReference>
<organism evidence="7 9">
    <name type="scientific">Pseudomonas taetrolens</name>
    <dbReference type="NCBI Taxonomy" id="47884"/>
    <lineage>
        <taxon>Bacteria</taxon>
        <taxon>Pseudomonadati</taxon>
        <taxon>Pseudomonadota</taxon>
        <taxon>Gammaproteobacteria</taxon>
        <taxon>Pseudomonadales</taxon>
        <taxon>Pseudomonadaceae</taxon>
        <taxon>Pseudomonas</taxon>
    </lineage>
</organism>
<dbReference type="PANTHER" id="PTHR33420">
    <property type="entry name" value="FIMBRIAL SUBUNIT ELFA-RELATED"/>
    <property type="match status" value="1"/>
</dbReference>
<dbReference type="OrthoDB" id="7031916at2"/>
<dbReference type="EMBL" id="FNRS01000001">
    <property type="protein sequence ID" value="SEC52280.1"/>
    <property type="molecule type" value="Genomic_DNA"/>
</dbReference>
<dbReference type="InterPro" id="IPR036937">
    <property type="entry name" value="Adhesion_dom_fimbrial_sf"/>
</dbReference>
<evidence type="ECO:0000256" key="5">
    <source>
        <dbReference type="SAM" id="SignalP"/>
    </source>
</evidence>
<evidence type="ECO:0000256" key="3">
    <source>
        <dbReference type="ARBA" id="ARBA00022729"/>
    </source>
</evidence>
<dbReference type="Proteomes" id="UP000036395">
    <property type="component" value="Unassembled WGS sequence"/>
</dbReference>
<keyword evidence="4" id="KW-0281">Fimbrium</keyword>
<evidence type="ECO:0000313" key="9">
    <source>
        <dbReference type="Proteomes" id="UP000036395"/>
    </source>
</evidence>
<evidence type="ECO:0000256" key="2">
    <source>
        <dbReference type="ARBA" id="ARBA00006671"/>
    </source>
</evidence>
<dbReference type="Gene3D" id="2.60.40.1090">
    <property type="entry name" value="Fimbrial-type adhesion domain"/>
    <property type="match status" value="1"/>
</dbReference>
<comment type="caution">
    <text evidence="7">The sequence shown here is derived from an EMBL/GenBank/DDBJ whole genome shotgun (WGS) entry which is preliminary data.</text>
</comment>
<dbReference type="GO" id="GO:0043709">
    <property type="term" value="P:cell adhesion involved in single-species biofilm formation"/>
    <property type="evidence" value="ECO:0007669"/>
    <property type="project" value="TreeGrafter"/>
</dbReference>
<dbReference type="SUPFAM" id="SSF49401">
    <property type="entry name" value="Bacterial adhesins"/>
    <property type="match status" value="1"/>
</dbReference>
<gene>
    <name evidence="8" type="ORF">SAMN04490203_2575</name>
    <name evidence="7" type="ORF">TU78_14495</name>
</gene>
<sequence>MTKSLLALTLGLAAGLAGTSAVAAPSTGQINFTGNINTNTCPIDPIDPSTGAPGPIFMGDVAVADFGGNADQEAGGREFALRIKDGAACGFTAGETATVQFTSTHGNAGTDGKYYGIQTGGAEGVALAIKDNDSTHVDHGTDSKAYPLNETGETRMVFNAKYRSTTANVVGGPVIANINFVVALP</sequence>
<dbReference type="STRING" id="47884.SAMN04490203_2575"/>
<reference evidence="7 9" key="1">
    <citation type="submission" date="2015-02" db="EMBL/GenBank/DDBJ databases">
        <title>Pseudomonas helleri sp. nov. and Pseudomonas weihenstephanensis sp. nov., isolated from raw cows milk.</title>
        <authorList>
            <person name="von Neubeck M."/>
            <person name="Huptas C."/>
            <person name="Wenning M."/>
            <person name="Scherer S."/>
        </authorList>
    </citation>
    <scope>NUCLEOTIDE SEQUENCE [LARGE SCALE GENOMIC DNA]</scope>
    <source>
        <strain evidence="7 9">DSM 21104</strain>
    </source>
</reference>
<dbReference type="InterPro" id="IPR000259">
    <property type="entry name" value="Adhesion_dom_fimbrial"/>
</dbReference>
<feature type="signal peptide" evidence="5">
    <location>
        <begin position="1"/>
        <end position="23"/>
    </location>
</feature>
<dbReference type="AlphaFoldDB" id="A0A0J6GIB5"/>
<evidence type="ECO:0000259" key="6">
    <source>
        <dbReference type="Pfam" id="PF00419"/>
    </source>
</evidence>
<dbReference type="RefSeq" id="WP_048382196.1">
    <property type="nucleotide sequence ID" value="NZ_CAXAOF010000001.1"/>
</dbReference>
<comment type="subcellular location">
    <subcellularLocation>
        <location evidence="1">Fimbrium</location>
    </subcellularLocation>
</comment>
<protein>
    <submittedName>
        <fullName evidence="8">Major type 1 subunit fimbrin (Pilin)</fullName>
    </submittedName>
</protein>
<comment type="similarity">
    <text evidence="2">Belongs to the fimbrial protein family.</text>
</comment>
<dbReference type="InterPro" id="IPR050263">
    <property type="entry name" value="Bact_Fimbrial_Adh_Pro"/>
</dbReference>
<name>A0A0J6GIB5_PSETA</name>
<evidence type="ECO:0000256" key="4">
    <source>
        <dbReference type="ARBA" id="ARBA00023263"/>
    </source>
</evidence>
<dbReference type="Proteomes" id="UP000183155">
    <property type="component" value="Unassembled WGS sequence"/>
</dbReference>
<evidence type="ECO:0000313" key="10">
    <source>
        <dbReference type="Proteomes" id="UP000183155"/>
    </source>
</evidence>
<evidence type="ECO:0000256" key="1">
    <source>
        <dbReference type="ARBA" id="ARBA00004561"/>
    </source>
</evidence>